<sequence>MDDSHQLLLHGSSNGSGSSGSDSYRPARCRCGHVLALCGLCILCILCILATATVFRHSLAKYCADQGITAAQLQLFHVDLGALRNDDVLTLTPHILGRVLRPSPVEAQIRMSQLILAATLHGELVKLGQLTLPKLQVFVTGHPVTLRANQDLWLNFTSLLSIDNTTAFGLAGKHVVREPQTSWTVQGQLSVVCRVLGFDIQISNITFQKTVAIKGMAGFSQASEPITMQKIVRAEGFREHLDTQVRINLVNPSHIGVALEGPFHFNITQRGHHFGKASLSQVDLKPGKMTMLVNFVLEDTATNHDALCAFILGYITAEVQTLSMMASRRSSSNPLLAMVLDGLQLPFRFEPPEASFIHHISADVGLIGLQVTAEITNPLPQVIVLGAMDLSIREKTTKGMDIFHLKGNETTGLGGQELQPGNSKLHLSLSTMDANLKDLFLIGRLIKDAVDGSVVVGVSGPLTITIRPSFTVTLDYMANGVTAQLSCLVLCGSAHILNPAAWLPERRLSQSAWTAEPSRRPKSSVAGQPAMQ</sequence>
<evidence type="ECO:0000313" key="3">
    <source>
        <dbReference type="EMBL" id="CAI4007114.1"/>
    </source>
</evidence>
<evidence type="ECO:0000256" key="1">
    <source>
        <dbReference type="SAM" id="MobiDB-lite"/>
    </source>
</evidence>
<dbReference type="GO" id="GO:0016020">
    <property type="term" value="C:membrane"/>
    <property type="evidence" value="ECO:0007669"/>
    <property type="project" value="TreeGrafter"/>
</dbReference>
<organism evidence="3">
    <name type="scientific">Cladocopium goreaui</name>
    <dbReference type="NCBI Taxonomy" id="2562237"/>
    <lineage>
        <taxon>Eukaryota</taxon>
        <taxon>Sar</taxon>
        <taxon>Alveolata</taxon>
        <taxon>Dinophyceae</taxon>
        <taxon>Suessiales</taxon>
        <taxon>Symbiodiniaceae</taxon>
        <taxon>Cladocopium</taxon>
    </lineage>
</organism>
<keyword evidence="2" id="KW-1133">Transmembrane helix</keyword>
<name>A0A9P1DDN8_9DINO</name>
<feature type="transmembrane region" description="Helical" evidence="2">
    <location>
        <begin position="34"/>
        <end position="55"/>
    </location>
</feature>
<reference evidence="3" key="1">
    <citation type="submission" date="2022-10" db="EMBL/GenBank/DDBJ databases">
        <authorList>
            <person name="Chen Y."/>
            <person name="Dougan E. K."/>
            <person name="Chan C."/>
            <person name="Rhodes N."/>
            <person name="Thang M."/>
        </authorList>
    </citation>
    <scope>NUCLEOTIDE SEQUENCE</scope>
</reference>
<keyword evidence="2" id="KW-0812">Transmembrane</keyword>
<dbReference type="EMBL" id="CAMXCT020003968">
    <property type="protein sequence ID" value="CAL1160489.1"/>
    <property type="molecule type" value="Genomic_DNA"/>
</dbReference>
<evidence type="ECO:0000313" key="5">
    <source>
        <dbReference type="Proteomes" id="UP001152797"/>
    </source>
</evidence>
<dbReference type="Proteomes" id="UP001152797">
    <property type="component" value="Unassembled WGS sequence"/>
</dbReference>
<dbReference type="PANTHER" id="PTHR35895">
    <property type="entry name" value="CHROMOSOME 16, WHOLE GENOME SHOTGUN SEQUENCE"/>
    <property type="match status" value="1"/>
</dbReference>
<reference evidence="4 5" key="2">
    <citation type="submission" date="2024-05" db="EMBL/GenBank/DDBJ databases">
        <authorList>
            <person name="Chen Y."/>
            <person name="Shah S."/>
            <person name="Dougan E. K."/>
            <person name="Thang M."/>
            <person name="Chan C."/>
        </authorList>
    </citation>
    <scope>NUCLEOTIDE SEQUENCE [LARGE SCALE GENOMIC DNA]</scope>
</reference>
<evidence type="ECO:0000256" key="2">
    <source>
        <dbReference type="SAM" id="Phobius"/>
    </source>
</evidence>
<comment type="caution">
    <text evidence="3">The sequence shown here is derived from an EMBL/GenBank/DDBJ whole genome shotgun (WGS) entry which is preliminary data.</text>
</comment>
<keyword evidence="2" id="KW-0472">Membrane</keyword>
<feature type="region of interest" description="Disordered" evidence="1">
    <location>
        <begin position="512"/>
        <end position="532"/>
    </location>
</feature>
<dbReference type="InterPro" id="IPR022185">
    <property type="entry name" value="DUF3712"/>
</dbReference>
<accession>A0A9P1DDN8</accession>
<dbReference type="EMBL" id="CAMXCT030003968">
    <property type="protein sequence ID" value="CAL4794426.1"/>
    <property type="molecule type" value="Genomic_DNA"/>
</dbReference>
<keyword evidence="5" id="KW-1185">Reference proteome</keyword>
<dbReference type="EMBL" id="CAMXCT010003968">
    <property type="protein sequence ID" value="CAI4007114.1"/>
    <property type="molecule type" value="Genomic_DNA"/>
</dbReference>
<dbReference type="OrthoDB" id="443314at2759"/>
<gene>
    <name evidence="3" type="ORF">C1SCF055_LOCUS32689</name>
</gene>
<protein>
    <submittedName>
        <fullName evidence="4">WD repeat-containing protein WRAP73</fullName>
    </submittedName>
</protein>
<dbReference type="AlphaFoldDB" id="A0A9P1DDN8"/>
<dbReference type="PANTHER" id="PTHR35895:SF1">
    <property type="entry name" value="LIPID-BINDING SERUM GLYCOPROTEIN C-TERMINAL DOMAIN-CONTAINING PROTEIN"/>
    <property type="match status" value="1"/>
</dbReference>
<dbReference type="InterPro" id="IPR046368">
    <property type="entry name" value="Tag1"/>
</dbReference>
<dbReference type="Pfam" id="PF12505">
    <property type="entry name" value="DUF3712"/>
    <property type="match status" value="1"/>
</dbReference>
<proteinExistence type="predicted"/>
<evidence type="ECO:0000313" key="4">
    <source>
        <dbReference type="EMBL" id="CAL4794426.1"/>
    </source>
</evidence>